<protein>
    <submittedName>
        <fullName evidence="1">Uncharacterized protein</fullName>
    </submittedName>
</protein>
<accession>X1IS66</accession>
<comment type="caution">
    <text evidence="1">The sequence shown here is derived from an EMBL/GenBank/DDBJ whole genome shotgun (WGS) entry which is preliminary data.</text>
</comment>
<dbReference type="EMBL" id="BARU01017467">
    <property type="protein sequence ID" value="GAH60383.1"/>
    <property type="molecule type" value="Genomic_DNA"/>
</dbReference>
<sequence length="41" mass="4854">MEKIIADINHHGGYEYEAHVFGKIIETTHGYMPFYRQRGFP</sequence>
<gene>
    <name evidence="1" type="ORF">S03H2_28972</name>
</gene>
<feature type="non-terminal residue" evidence="1">
    <location>
        <position position="41"/>
    </location>
</feature>
<organism evidence="1">
    <name type="scientific">marine sediment metagenome</name>
    <dbReference type="NCBI Taxonomy" id="412755"/>
    <lineage>
        <taxon>unclassified sequences</taxon>
        <taxon>metagenomes</taxon>
        <taxon>ecological metagenomes</taxon>
    </lineage>
</organism>
<proteinExistence type="predicted"/>
<evidence type="ECO:0000313" key="1">
    <source>
        <dbReference type="EMBL" id="GAH60383.1"/>
    </source>
</evidence>
<reference evidence="1" key="1">
    <citation type="journal article" date="2014" name="Front. Microbiol.">
        <title>High frequency of phylogenetically diverse reductive dehalogenase-homologous genes in deep subseafloor sedimentary metagenomes.</title>
        <authorList>
            <person name="Kawai M."/>
            <person name="Futagami T."/>
            <person name="Toyoda A."/>
            <person name="Takaki Y."/>
            <person name="Nishi S."/>
            <person name="Hori S."/>
            <person name="Arai W."/>
            <person name="Tsubouchi T."/>
            <person name="Morono Y."/>
            <person name="Uchiyama I."/>
            <person name="Ito T."/>
            <person name="Fujiyama A."/>
            <person name="Inagaki F."/>
            <person name="Takami H."/>
        </authorList>
    </citation>
    <scope>NUCLEOTIDE SEQUENCE</scope>
    <source>
        <strain evidence="1">Expedition CK06-06</strain>
    </source>
</reference>
<dbReference type="AlphaFoldDB" id="X1IS66"/>
<name>X1IS66_9ZZZZ</name>